<evidence type="ECO:0000259" key="1">
    <source>
        <dbReference type="Pfam" id="PF00248"/>
    </source>
</evidence>
<evidence type="ECO:0000313" key="2">
    <source>
        <dbReference type="EMBL" id="WUG94559.1"/>
    </source>
</evidence>
<keyword evidence="3" id="KW-1185">Reference proteome</keyword>
<proteinExistence type="predicted"/>
<dbReference type="InterPro" id="IPR053135">
    <property type="entry name" value="AKR2_Oxidoreductase"/>
</dbReference>
<reference evidence="2 3" key="1">
    <citation type="submission" date="2022-10" db="EMBL/GenBank/DDBJ databases">
        <title>The complete genomes of actinobacterial strains from the NBC collection.</title>
        <authorList>
            <person name="Joergensen T.S."/>
            <person name="Alvarez Arevalo M."/>
            <person name="Sterndorff E.B."/>
            <person name="Faurdal D."/>
            <person name="Vuksanovic O."/>
            <person name="Mourched A.-S."/>
            <person name="Charusanti P."/>
            <person name="Shaw S."/>
            <person name="Blin K."/>
            <person name="Weber T."/>
        </authorList>
    </citation>
    <scope>NUCLEOTIDE SEQUENCE [LARGE SCALE GENOMIC DNA]</scope>
    <source>
        <strain evidence="2 3">NBC_00456</strain>
    </source>
</reference>
<dbReference type="Proteomes" id="UP001341259">
    <property type="component" value="Chromosome"/>
</dbReference>
<dbReference type="Gene3D" id="3.20.20.100">
    <property type="entry name" value="NADP-dependent oxidoreductase domain"/>
    <property type="match status" value="1"/>
</dbReference>
<gene>
    <name evidence="2" type="ORF">OHB29_16710</name>
</gene>
<name>A0ABZ1NS53_STRVL</name>
<feature type="domain" description="NADP-dependent oxidoreductase" evidence="1">
    <location>
        <begin position="13"/>
        <end position="233"/>
    </location>
</feature>
<evidence type="ECO:0000313" key="3">
    <source>
        <dbReference type="Proteomes" id="UP001341259"/>
    </source>
</evidence>
<dbReference type="PANTHER" id="PTHR43312:SF1">
    <property type="entry name" value="NADP-DEPENDENT OXIDOREDUCTASE DOMAIN-CONTAINING PROTEIN"/>
    <property type="match status" value="1"/>
</dbReference>
<dbReference type="InterPro" id="IPR036812">
    <property type="entry name" value="NAD(P)_OxRdtase_dom_sf"/>
</dbReference>
<dbReference type="PANTHER" id="PTHR43312">
    <property type="entry name" value="D-THREO-ALDOSE 1-DEHYDROGENASE"/>
    <property type="match status" value="1"/>
</dbReference>
<dbReference type="EMBL" id="CP107906">
    <property type="protein sequence ID" value="WUG94559.1"/>
    <property type="molecule type" value="Genomic_DNA"/>
</dbReference>
<dbReference type="InterPro" id="IPR023210">
    <property type="entry name" value="NADP_OxRdtase_dom"/>
</dbReference>
<accession>A0ABZ1NS53</accession>
<dbReference type="SUPFAM" id="SSF51430">
    <property type="entry name" value="NAD(P)-linked oxidoreductase"/>
    <property type="match status" value="1"/>
</dbReference>
<sequence>MTVRLGLGTYRCRDVAGAAAMAVRAGADWIDTAPNYAEGQAEQQLALVVPGAPRVKVSTKVGFLTAVTCDRALRAGVVTASEAEDGYCLAPRFIAWQVGRSQRILGREPQTVFLHNPEHGSMSADLKIQRLYEAFGALEQAAQEGRMSAYGLSTWSGFSDGLFDVPQLLELAVKAGGRGHHFRAVQLPLSIVNLAPIAQALDGAGVLADAAAAGLDVLASAPLHGGTVREMVTPELAGLIRPGSGPSTAGLAVVASAPGVVRVLLSTDNPHHWAQAVAAVEQHPAMSPDRLRKVVDVLGT</sequence>
<dbReference type="RefSeq" id="WP_328339182.1">
    <property type="nucleotide sequence ID" value="NZ_CP107906.1"/>
</dbReference>
<organism evidence="2 3">
    <name type="scientific">Streptomyces violaceus</name>
    <name type="common">Streptomyces venezuelae</name>
    <dbReference type="NCBI Taxonomy" id="1936"/>
    <lineage>
        <taxon>Bacteria</taxon>
        <taxon>Bacillati</taxon>
        <taxon>Actinomycetota</taxon>
        <taxon>Actinomycetes</taxon>
        <taxon>Kitasatosporales</taxon>
        <taxon>Streptomycetaceae</taxon>
        <taxon>Streptomyces</taxon>
    </lineage>
</organism>
<dbReference type="Pfam" id="PF00248">
    <property type="entry name" value="Aldo_ket_red"/>
    <property type="match status" value="1"/>
</dbReference>
<protein>
    <submittedName>
        <fullName evidence="2">Aldo/keto reductase</fullName>
    </submittedName>
</protein>